<dbReference type="EMBL" id="CP036280">
    <property type="protein sequence ID" value="QDU71504.1"/>
    <property type="molecule type" value="Genomic_DNA"/>
</dbReference>
<dbReference type="InterPro" id="IPR000843">
    <property type="entry name" value="HTH_LacI"/>
</dbReference>
<dbReference type="KEGG" id="mcad:Pan265_13540"/>
<dbReference type="Gene3D" id="1.10.260.40">
    <property type="entry name" value="lambda repressor-like DNA-binding domains"/>
    <property type="match status" value="1"/>
</dbReference>
<dbReference type="CDD" id="cd06267">
    <property type="entry name" value="PBP1_LacI_sugar_binding-like"/>
    <property type="match status" value="1"/>
</dbReference>
<dbReference type="GO" id="GO:0000976">
    <property type="term" value="F:transcription cis-regulatory region binding"/>
    <property type="evidence" value="ECO:0007669"/>
    <property type="project" value="TreeGrafter"/>
</dbReference>
<evidence type="ECO:0000256" key="1">
    <source>
        <dbReference type="ARBA" id="ARBA00023015"/>
    </source>
</evidence>
<keyword evidence="1" id="KW-0805">Transcription regulation</keyword>
<feature type="domain" description="HTH lacI-type" evidence="4">
    <location>
        <begin position="13"/>
        <end position="67"/>
    </location>
</feature>
<evidence type="ECO:0000256" key="2">
    <source>
        <dbReference type="ARBA" id="ARBA00023125"/>
    </source>
</evidence>
<dbReference type="PROSITE" id="PS50932">
    <property type="entry name" value="HTH_LACI_2"/>
    <property type="match status" value="1"/>
</dbReference>
<reference evidence="5 6" key="1">
    <citation type="submission" date="2019-02" db="EMBL/GenBank/DDBJ databases">
        <title>Deep-cultivation of Planctomycetes and their phenomic and genomic characterization uncovers novel biology.</title>
        <authorList>
            <person name="Wiegand S."/>
            <person name="Jogler M."/>
            <person name="Boedeker C."/>
            <person name="Pinto D."/>
            <person name="Vollmers J."/>
            <person name="Rivas-Marin E."/>
            <person name="Kohn T."/>
            <person name="Peeters S.H."/>
            <person name="Heuer A."/>
            <person name="Rast P."/>
            <person name="Oberbeckmann S."/>
            <person name="Bunk B."/>
            <person name="Jeske O."/>
            <person name="Meyerdierks A."/>
            <person name="Storesund J.E."/>
            <person name="Kallscheuer N."/>
            <person name="Luecker S."/>
            <person name="Lage O.M."/>
            <person name="Pohl T."/>
            <person name="Merkel B.J."/>
            <person name="Hornburger P."/>
            <person name="Mueller R.-W."/>
            <person name="Bruemmer F."/>
            <person name="Labrenz M."/>
            <person name="Spormann A.M."/>
            <person name="Op den Camp H."/>
            <person name="Overmann J."/>
            <person name="Amann R."/>
            <person name="Jetten M.S.M."/>
            <person name="Mascher T."/>
            <person name="Medema M.H."/>
            <person name="Devos D.P."/>
            <person name="Kaster A.-K."/>
            <person name="Ovreas L."/>
            <person name="Rohde M."/>
            <person name="Galperin M.Y."/>
            <person name="Jogler C."/>
        </authorList>
    </citation>
    <scope>NUCLEOTIDE SEQUENCE [LARGE SCALE GENOMIC DNA]</scope>
    <source>
        <strain evidence="5 6">Pan265</strain>
    </source>
</reference>
<dbReference type="SUPFAM" id="SSF53822">
    <property type="entry name" value="Periplasmic binding protein-like I"/>
    <property type="match status" value="1"/>
</dbReference>
<dbReference type="CDD" id="cd01392">
    <property type="entry name" value="HTH_LacI"/>
    <property type="match status" value="1"/>
</dbReference>
<accession>A0A518BX37</accession>
<dbReference type="Proteomes" id="UP000320386">
    <property type="component" value="Chromosome"/>
</dbReference>
<dbReference type="Gene3D" id="3.40.50.2300">
    <property type="match status" value="2"/>
</dbReference>
<name>A0A518BX37_9BACT</name>
<dbReference type="InterPro" id="IPR046335">
    <property type="entry name" value="LacI/GalR-like_sensor"/>
</dbReference>
<keyword evidence="3" id="KW-0804">Transcription</keyword>
<evidence type="ECO:0000259" key="4">
    <source>
        <dbReference type="PROSITE" id="PS50932"/>
    </source>
</evidence>
<dbReference type="PANTHER" id="PTHR30146:SF138">
    <property type="entry name" value="TRANSCRIPTIONAL REGULATORY PROTEIN"/>
    <property type="match status" value="1"/>
</dbReference>
<proteinExistence type="predicted"/>
<evidence type="ECO:0000313" key="5">
    <source>
        <dbReference type="EMBL" id="QDU71504.1"/>
    </source>
</evidence>
<dbReference type="SMART" id="SM00354">
    <property type="entry name" value="HTH_LACI"/>
    <property type="match status" value="1"/>
</dbReference>
<dbReference type="InterPro" id="IPR010982">
    <property type="entry name" value="Lambda_DNA-bd_dom_sf"/>
</dbReference>
<dbReference type="RefSeq" id="WP_145445651.1">
    <property type="nucleotide sequence ID" value="NZ_CP036280.1"/>
</dbReference>
<evidence type="ECO:0000313" key="6">
    <source>
        <dbReference type="Proteomes" id="UP000320386"/>
    </source>
</evidence>
<dbReference type="GO" id="GO:0003700">
    <property type="term" value="F:DNA-binding transcription factor activity"/>
    <property type="evidence" value="ECO:0007669"/>
    <property type="project" value="TreeGrafter"/>
</dbReference>
<protein>
    <submittedName>
        <fullName evidence="5">HTH-type transcriptional regulator DegA</fullName>
    </submittedName>
</protein>
<keyword evidence="2" id="KW-0238">DNA-binding</keyword>
<evidence type="ECO:0000256" key="3">
    <source>
        <dbReference type="ARBA" id="ARBA00023163"/>
    </source>
</evidence>
<dbReference type="Pfam" id="PF13377">
    <property type="entry name" value="Peripla_BP_3"/>
    <property type="match status" value="1"/>
</dbReference>
<organism evidence="5 6">
    <name type="scientific">Mucisphaera calidilacus</name>
    <dbReference type="NCBI Taxonomy" id="2527982"/>
    <lineage>
        <taxon>Bacteria</taxon>
        <taxon>Pseudomonadati</taxon>
        <taxon>Planctomycetota</taxon>
        <taxon>Phycisphaerae</taxon>
        <taxon>Phycisphaerales</taxon>
        <taxon>Phycisphaeraceae</taxon>
        <taxon>Mucisphaera</taxon>
    </lineage>
</organism>
<dbReference type="SUPFAM" id="SSF47413">
    <property type="entry name" value="lambda repressor-like DNA-binding domains"/>
    <property type="match status" value="1"/>
</dbReference>
<dbReference type="OrthoDB" id="9788209at2"/>
<dbReference type="Pfam" id="PF00356">
    <property type="entry name" value="LacI"/>
    <property type="match status" value="1"/>
</dbReference>
<dbReference type="InterPro" id="IPR028082">
    <property type="entry name" value="Peripla_BP_I"/>
</dbReference>
<dbReference type="PANTHER" id="PTHR30146">
    <property type="entry name" value="LACI-RELATED TRANSCRIPTIONAL REPRESSOR"/>
    <property type="match status" value="1"/>
</dbReference>
<sequence>MPNVTTQPQPERATIYDVAKAAGVTHVTVYRAFSGSGPVAKSTLERINQAAVDLGYRPNRRAQSFASKRTRCIGLLYGMNVPYFDGAYSSLVTEIAGELERDDHDLILMPAPGEPSTWSHKLADRRVDGCIVMQPIPLGLEGVVDELKVPVVLVNVDAEVSLPKVLNDERAAGRVAAEHLVGLGHTDFWFVRPKYEHSRHYSYEQRQEGVRQARRDAGLNPELPVIELRDDDQLPELQRAFARKVNSDTPPPTAVICYDDNVAYGVLRDCYRRQIRVPNMLSVVGFNDLETSERTCPPLTSVRVPAAEMGRLAVHRLLQQLGIRGDGDDPAGMMSFVEVERERSSLFQPSLIIRDSTGLPA</sequence>
<dbReference type="AlphaFoldDB" id="A0A518BX37"/>
<keyword evidence="6" id="KW-1185">Reference proteome</keyword>
<gene>
    <name evidence="5" type="primary">degA_2</name>
    <name evidence="5" type="ORF">Pan265_13540</name>
</gene>